<dbReference type="RefSeq" id="WP_208926379.1">
    <property type="nucleotide sequence ID" value="NZ_LK996017.1"/>
</dbReference>
<keyword evidence="3" id="KW-1003">Cell membrane</keyword>
<keyword evidence="6 7" id="KW-0472">Membrane</keyword>
<evidence type="ECO:0000256" key="4">
    <source>
        <dbReference type="ARBA" id="ARBA00022692"/>
    </source>
</evidence>
<organism evidence="9">
    <name type="scientific">Desulfitobacterium hafniense</name>
    <name type="common">Desulfitobacterium frappieri</name>
    <dbReference type="NCBI Taxonomy" id="49338"/>
    <lineage>
        <taxon>Bacteria</taxon>
        <taxon>Bacillati</taxon>
        <taxon>Bacillota</taxon>
        <taxon>Clostridia</taxon>
        <taxon>Eubacteriales</taxon>
        <taxon>Desulfitobacteriaceae</taxon>
        <taxon>Desulfitobacterium</taxon>
    </lineage>
</organism>
<protein>
    <submittedName>
        <fullName evidence="9">Domain related to MnhB subunit of Na+/H+ antiporter</fullName>
    </submittedName>
</protein>
<dbReference type="Pfam" id="PF04039">
    <property type="entry name" value="MnhB"/>
    <property type="match status" value="1"/>
</dbReference>
<dbReference type="PANTHER" id="PTHR33932:SF4">
    <property type="entry name" value="NA(+)_H(+) ANTIPORTER SUBUNIT B"/>
    <property type="match status" value="1"/>
</dbReference>
<dbReference type="AlphaFoldDB" id="A0A098B7Q8"/>
<keyword evidence="4 7" id="KW-0812">Transmembrane</keyword>
<dbReference type="PATRIC" id="fig|49338.4.peg.4863"/>
<evidence type="ECO:0000259" key="8">
    <source>
        <dbReference type="Pfam" id="PF04039"/>
    </source>
</evidence>
<dbReference type="GO" id="GO:0005886">
    <property type="term" value="C:plasma membrane"/>
    <property type="evidence" value="ECO:0007669"/>
    <property type="project" value="UniProtKB-SubCell"/>
</dbReference>
<proteinExistence type="inferred from homology"/>
<feature type="transmembrane region" description="Helical" evidence="7">
    <location>
        <begin position="115"/>
        <end position="137"/>
    </location>
</feature>
<feature type="transmembrane region" description="Helical" evidence="7">
    <location>
        <begin position="71"/>
        <end position="95"/>
    </location>
</feature>
<comment type="similarity">
    <text evidence="2">Belongs to the CPA3 antiporters (TC 2.A.63) subunit B family.</text>
</comment>
<evidence type="ECO:0000256" key="3">
    <source>
        <dbReference type="ARBA" id="ARBA00022475"/>
    </source>
</evidence>
<reference evidence="9" key="1">
    <citation type="submission" date="2014-07" db="EMBL/GenBank/DDBJ databases">
        <authorList>
            <person name="Hornung V.Bastian."/>
        </authorList>
    </citation>
    <scope>NUCLEOTIDE SEQUENCE</scope>
    <source>
        <strain evidence="9">PCE-S</strain>
    </source>
</reference>
<feature type="transmembrane region" description="Helical" evidence="7">
    <location>
        <begin position="12"/>
        <end position="31"/>
    </location>
</feature>
<evidence type="ECO:0000256" key="2">
    <source>
        <dbReference type="ARBA" id="ARBA00009425"/>
    </source>
</evidence>
<dbReference type="InterPro" id="IPR007182">
    <property type="entry name" value="MnhB"/>
</dbReference>
<sequence length="141" mass="14949">MKDPNDVILRMVTKVVVIIILTFAVNLFVSGHHHPGGGFIGGLAFVAAIVLLFLVYGIEKVRQNFPVDFKALAGTGVLISVLTGARGMFIGEPFLTQAFGYVDLPLFGKTELATAVLFDVGVALAVIGTSLTIIMSIGDDR</sequence>
<dbReference type="InterPro" id="IPR050622">
    <property type="entry name" value="CPA3_antiporter_subunitB"/>
</dbReference>
<name>A0A098B7Q8_DESHA</name>
<evidence type="ECO:0000256" key="1">
    <source>
        <dbReference type="ARBA" id="ARBA00004651"/>
    </source>
</evidence>
<dbReference type="PANTHER" id="PTHR33932">
    <property type="entry name" value="NA(+)/H(+) ANTIPORTER SUBUNIT B"/>
    <property type="match status" value="1"/>
</dbReference>
<dbReference type="NCBIfam" id="NF009223">
    <property type="entry name" value="PRK12573.1"/>
    <property type="match status" value="1"/>
</dbReference>
<evidence type="ECO:0000256" key="5">
    <source>
        <dbReference type="ARBA" id="ARBA00022989"/>
    </source>
</evidence>
<gene>
    <name evidence="9" type="ORF">DPCES_4519</name>
</gene>
<dbReference type="EMBL" id="LK996017">
    <property type="protein sequence ID" value="CDX04405.1"/>
    <property type="molecule type" value="Genomic_DNA"/>
</dbReference>
<evidence type="ECO:0000313" key="9">
    <source>
        <dbReference type="EMBL" id="CDX04405.1"/>
    </source>
</evidence>
<evidence type="ECO:0000256" key="6">
    <source>
        <dbReference type="ARBA" id="ARBA00023136"/>
    </source>
</evidence>
<evidence type="ECO:0000256" key="7">
    <source>
        <dbReference type="SAM" id="Phobius"/>
    </source>
</evidence>
<feature type="transmembrane region" description="Helical" evidence="7">
    <location>
        <begin position="37"/>
        <end position="59"/>
    </location>
</feature>
<keyword evidence="5 7" id="KW-1133">Transmembrane helix</keyword>
<feature type="domain" description="Na+/H+ antiporter MnhB subunit-related protein" evidence="8">
    <location>
        <begin position="8"/>
        <end position="131"/>
    </location>
</feature>
<comment type="subcellular location">
    <subcellularLocation>
        <location evidence="1">Cell membrane</location>
        <topology evidence="1">Multi-pass membrane protein</topology>
    </subcellularLocation>
</comment>
<accession>A0A098B7Q8</accession>